<reference evidence="2 3" key="1">
    <citation type="journal article" date="2010" name="Nature">
        <title>The genome of a songbird.</title>
        <authorList>
            <person name="Warren W.C."/>
            <person name="Clayton D.F."/>
            <person name="Ellegren H."/>
            <person name="Arnold A.P."/>
            <person name="Hillier L.W."/>
            <person name="Kunstner A."/>
            <person name="Searle S."/>
            <person name="White S."/>
            <person name="Vilella A.J."/>
            <person name="Fairley S."/>
            <person name="Heger A."/>
            <person name="Kong L."/>
            <person name="Ponting C.P."/>
            <person name="Jarvis E.D."/>
            <person name="Mello C.V."/>
            <person name="Minx P."/>
            <person name="Lovell P."/>
            <person name="Velho T.A."/>
            <person name="Ferris M."/>
            <person name="Balakrishnan C.N."/>
            <person name="Sinha S."/>
            <person name="Blatti C."/>
            <person name="London S.E."/>
            <person name="Li Y."/>
            <person name="Lin Y.C."/>
            <person name="George J."/>
            <person name="Sweedler J."/>
            <person name="Southey B."/>
            <person name="Gunaratne P."/>
            <person name="Watson M."/>
            <person name="Nam K."/>
            <person name="Backstrom N."/>
            <person name="Smeds L."/>
            <person name="Nabholz B."/>
            <person name="Itoh Y."/>
            <person name="Whitney O."/>
            <person name="Pfenning A.R."/>
            <person name="Howard J."/>
            <person name="Volker M."/>
            <person name="Skinner B.M."/>
            <person name="Griffin D.K."/>
            <person name="Ye L."/>
            <person name="McLaren W.M."/>
            <person name="Flicek P."/>
            <person name="Quesada V."/>
            <person name="Velasco G."/>
            <person name="Lopez-Otin C."/>
            <person name="Puente X.S."/>
            <person name="Olender T."/>
            <person name="Lancet D."/>
            <person name="Smit A.F."/>
            <person name="Hubley R."/>
            <person name="Konkel M.K."/>
            <person name="Walker J.A."/>
            <person name="Batzer M.A."/>
            <person name="Gu W."/>
            <person name="Pollock D.D."/>
            <person name="Chen L."/>
            <person name="Cheng Z."/>
            <person name="Eichler E.E."/>
            <person name="Stapley J."/>
            <person name="Slate J."/>
            <person name="Ekblom R."/>
            <person name="Birkhead T."/>
            <person name="Burke T."/>
            <person name="Burt D."/>
            <person name="Scharff C."/>
            <person name="Adam I."/>
            <person name="Richard H."/>
            <person name="Sultan M."/>
            <person name="Soldatov A."/>
            <person name="Lehrach H."/>
            <person name="Edwards S.V."/>
            <person name="Yang S.P."/>
            <person name="Li X."/>
            <person name="Graves T."/>
            <person name="Fulton L."/>
            <person name="Nelson J."/>
            <person name="Chinwalla A."/>
            <person name="Hou S."/>
            <person name="Mardis E.R."/>
            <person name="Wilson R.K."/>
        </authorList>
    </citation>
    <scope>NUCLEOTIDE SEQUENCE [LARGE SCALE GENOMIC DNA]</scope>
</reference>
<dbReference type="InParanoid" id="A0A674GP40"/>
<evidence type="ECO:0000313" key="3">
    <source>
        <dbReference type="Proteomes" id="UP000007754"/>
    </source>
</evidence>
<feature type="region of interest" description="Disordered" evidence="1">
    <location>
        <begin position="1"/>
        <end position="84"/>
    </location>
</feature>
<proteinExistence type="predicted"/>
<evidence type="ECO:0000313" key="2">
    <source>
        <dbReference type="Ensembl" id="ENSTGUP00000024192.1"/>
    </source>
</evidence>
<name>A0A674GP40_TAEGU</name>
<feature type="compositionally biased region" description="Pro residues" evidence="1">
    <location>
        <begin position="1"/>
        <end position="14"/>
    </location>
</feature>
<reference evidence="2" key="3">
    <citation type="submission" date="2025-09" db="UniProtKB">
        <authorList>
            <consortium name="Ensembl"/>
        </authorList>
    </citation>
    <scope>IDENTIFICATION</scope>
</reference>
<dbReference type="AlphaFoldDB" id="A0A674GP40"/>
<dbReference type="Ensembl" id="ENSTGUT00000022947.1">
    <property type="protein sequence ID" value="ENSTGUP00000024192.1"/>
    <property type="gene ID" value="ENSTGUG00000027176.1"/>
</dbReference>
<protein>
    <submittedName>
        <fullName evidence="2">Uncharacterized protein</fullName>
    </submittedName>
</protein>
<reference evidence="2" key="2">
    <citation type="submission" date="2025-08" db="UniProtKB">
        <authorList>
            <consortium name="Ensembl"/>
        </authorList>
    </citation>
    <scope>IDENTIFICATION</scope>
</reference>
<dbReference type="Proteomes" id="UP000007754">
    <property type="component" value="Chromosome 4"/>
</dbReference>
<feature type="compositionally biased region" description="Basic residues" evidence="1">
    <location>
        <begin position="70"/>
        <end position="84"/>
    </location>
</feature>
<keyword evidence="3" id="KW-1185">Reference proteome</keyword>
<organism evidence="2 3">
    <name type="scientific">Taeniopygia guttata</name>
    <name type="common">Zebra finch</name>
    <name type="synonym">Poephila guttata</name>
    <dbReference type="NCBI Taxonomy" id="59729"/>
    <lineage>
        <taxon>Eukaryota</taxon>
        <taxon>Metazoa</taxon>
        <taxon>Chordata</taxon>
        <taxon>Craniata</taxon>
        <taxon>Vertebrata</taxon>
        <taxon>Euteleostomi</taxon>
        <taxon>Archelosauria</taxon>
        <taxon>Archosauria</taxon>
        <taxon>Dinosauria</taxon>
        <taxon>Saurischia</taxon>
        <taxon>Theropoda</taxon>
        <taxon>Coelurosauria</taxon>
        <taxon>Aves</taxon>
        <taxon>Neognathae</taxon>
        <taxon>Neoaves</taxon>
        <taxon>Telluraves</taxon>
        <taxon>Australaves</taxon>
        <taxon>Passeriformes</taxon>
        <taxon>Passeroidea</taxon>
        <taxon>Estrildidae</taxon>
        <taxon>Estrildinae</taxon>
        <taxon>Taeniopygia</taxon>
    </lineage>
</organism>
<accession>A0A674GP40</accession>
<sequence>PSQPAGAPRSPPEPQDQSTGKAGGGRGLPLVLPAGDFPSPGRLPHPKRDRQKEEKCVRRRAGAGRSCSARGKRATKLGKCKQIW</sequence>
<evidence type="ECO:0000256" key="1">
    <source>
        <dbReference type="SAM" id="MobiDB-lite"/>
    </source>
</evidence>